<comment type="caution">
    <text evidence="1">The sequence shown here is derived from an EMBL/GenBank/DDBJ whole genome shotgun (WGS) entry which is preliminary data.</text>
</comment>
<dbReference type="RefSeq" id="WP_086502314.1">
    <property type="nucleotide sequence ID" value="NZ_MSSV01000015.1"/>
</dbReference>
<accession>A0ABY3HKI0</accession>
<evidence type="ECO:0000313" key="1">
    <source>
        <dbReference type="EMBL" id="TXD76687.1"/>
    </source>
</evidence>
<proteinExistence type="predicted"/>
<gene>
    <name evidence="1" type="ORF">ESW18_15095</name>
</gene>
<evidence type="ECO:0000313" key="2">
    <source>
        <dbReference type="Proteomes" id="UP000321927"/>
    </source>
</evidence>
<organism evidence="1 2">
    <name type="scientific">Algoriphagus ratkowskyi</name>
    <dbReference type="NCBI Taxonomy" id="57028"/>
    <lineage>
        <taxon>Bacteria</taxon>
        <taxon>Pseudomonadati</taxon>
        <taxon>Bacteroidota</taxon>
        <taxon>Cytophagia</taxon>
        <taxon>Cytophagales</taxon>
        <taxon>Cyclobacteriaceae</taxon>
        <taxon>Algoriphagus</taxon>
    </lineage>
</organism>
<sequence length="160" mass="18622">MINSDILRTIRYIFNFKDPEMVSLFKAGGLEIKREEVANFLKNEEEPFFQAIVDKDLAAFLNGFIIEKRGKKEGEEPKPEKTLTNNIIFKKLRIALNLKEDDVLEILSSVGMHISPHELSAFFRKPSQSQYRLCKDQILRNFLNGLKKKYRPSETPPVNY</sequence>
<dbReference type="Proteomes" id="UP000321927">
    <property type="component" value="Unassembled WGS sequence"/>
</dbReference>
<dbReference type="InterPro" id="IPR009921">
    <property type="entry name" value="YehS-like"/>
</dbReference>
<keyword evidence="2" id="KW-1185">Reference proteome</keyword>
<protein>
    <submittedName>
        <fullName evidence="1">DUF1456 family protein</fullName>
    </submittedName>
</protein>
<dbReference type="Pfam" id="PF07308">
    <property type="entry name" value="DUF1456"/>
    <property type="match status" value="2"/>
</dbReference>
<name>A0ABY3HKI0_9BACT</name>
<reference evidence="1 2" key="1">
    <citation type="submission" date="2019-08" db="EMBL/GenBank/DDBJ databases">
        <title>Genome of Algoriphagus ratkowskyi IC026.</title>
        <authorList>
            <person name="Bowman J.P."/>
        </authorList>
    </citation>
    <scope>NUCLEOTIDE SEQUENCE [LARGE SCALE GENOMIC DNA]</scope>
    <source>
        <strain evidence="1 2">IC026</strain>
    </source>
</reference>
<dbReference type="PANTHER" id="PTHR37805">
    <property type="entry name" value="CYTOPLASMIC PROTEIN-RELATED"/>
    <property type="match status" value="1"/>
</dbReference>
<dbReference type="PANTHER" id="PTHR37805:SF1">
    <property type="entry name" value="CYTOPLASMIC PROTEIN"/>
    <property type="match status" value="1"/>
</dbReference>
<dbReference type="EMBL" id="VORV01000010">
    <property type="protein sequence ID" value="TXD76687.1"/>
    <property type="molecule type" value="Genomic_DNA"/>
</dbReference>